<sequence length="365" mass="42544">MDLKEKIKKLPSCPGVYLMKDSLNSIIYVGKSKNLKNRVSSYFQNSKSHSPKVLKLVKNLKDFDYIITDTEFEAFMLECKLIQQIKPMYNRQMKSPKSYCYLKAKFNEKHPYIDLSIEYNKNSEGFYFGPYTHKNTVERAIEGIKECCKIQCNNNSKKASSCLNYSLGLCIGMCLGNDSKEKCFHIFNKILGLLNGSDKSIVEELELNMNTASEKFDFEKAIKYRDYLSAVNYLTSKVKVLEFSVENKNIALLEPLSNDNIKFFLIKGNKILFREHYALKDLERLKRTLKDNIVFYFNQKYEEDPKELGKEELDEAQIIYTYLKSQANNCKHIIISEKWLENINDVDFNNEINKLLNIKAVTKGF</sequence>
<dbReference type="InterPro" id="IPR036876">
    <property type="entry name" value="UVR_dom_sf"/>
</dbReference>
<name>A0ABP3TWN3_9CLOT</name>
<protein>
    <submittedName>
        <fullName evidence="3">GIY-YIG nuclease family protein</fullName>
    </submittedName>
</protein>
<feature type="domain" description="GIY-YIG" evidence="2">
    <location>
        <begin position="12"/>
        <end position="91"/>
    </location>
</feature>
<dbReference type="PROSITE" id="PS50164">
    <property type="entry name" value="GIY_YIG"/>
    <property type="match status" value="1"/>
</dbReference>
<dbReference type="InterPro" id="IPR035901">
    <property type="entry name" value="GIY-YIG_endonuc_sf"/>
</dbReference>
<dbReference type="Proteomes" id="UP001500339">
    <property type="component" value="Unassembled WGS sequence"/>
</dbReference>
<reference evidence="4" key="1">
    <citation type="journal article" date="2019" name="Int. J. Syst. Evol. Microbiol.">
        <title>The Global Catalogue of Microorganisms (GCM) 10K type strain sequencing project: providing services to taxonomists for standard genome sequencing and annotation.</title>
        <authorList>
            <consortium name="The Broad Institute Genomics Platform"/>
            <consortium name="The Broad Institute Genome Sequencing Center for Infectious Disease"/>
            <person name="Wu L."/>
            <person name="Ma J."/>
        </authorList>
    </citation>
    <scope>NUCLEOTIDE SEQUENCE [LARGE SCALE GENOMIC DNA]</scope>
    <source>
        <strain evidence="4">JCM 1405</strain>
    </source>
</reference>
<dbReference type="SUPFAM" id="SSF82771">
    <property type="entry name" value="GIY-YIG endonuclease"/>
    <property type="match status" value="1"/>
</dbReference>
<dbReference type="Gene3D" id="3.40.1440.10">
    <property type="entry name" value="GIY-YIG endonuclease"/>
    <property type="match status" value="1"/>
</dbReference>
<dbReference type="InterPro" id="IPR001943">
    <property type="entry name" value="UVR_dom"/>
</dbReference>
<dbReference type="CDD" id="cd10434">
    <property type="entry name" value="GIY-YIG_UvrC_Cho"/>
    <property type="match status" value="1"/>
</dbReference>
<dbReference type="PANTHER" id="PTHR30562">
    <property type="entry name" value="UVRC/OXIDOREDUCTASE"/>
    <property type="match status" value="1"/>
</dbReference>
<dbReference type="PANTHER" id="PTHR30562:SF1">
    <property type="entry name" value="UVRABC SYSTEM PROTEIN C"/>
    <property type="match status" value="1"/>
</dbReference>
<feature type="domain" description="UVR" evidence="1">
    <location>
        <begin position="199"/>
        <end position="234"/>
    </location>
</feature>
<dbReference type="RefSeq" id="WP_343766777.1">
    <property type="nucleotide sequence ID" value="NZ_BAAACF010000001.1"/>
</dbReference>
<dbReference type="SMART" id="SM00465">
    <property type="entry name" value="GIYc"/>
    <property type="match status" value="1"/>
</dbReference>
<evidence type="ECO:0000313" key="4">
    <source>
        <dbReference type="Proteomes" id="UP001500339"/>
    </source>
</evidence>
<keyword evidence="4" id="KW-1185">Reference proteome</keyword>
<dbReference type="SUPFAM" id="SSF46600">
    <property type="entry name" value="C-terminal UvrC-binding domain of UvrB"/>
    <property type="match status" value="1"/>
</dbReference>
<evidence type="ECO:0000259" key="2">
    <source>
        <dbReference type="PROSITE" id="PS50164"/>
    </source>
</evidence>
<proteinExistence type="predicted"/>
<accession>A0ABP3TWN3</accession>
<dbReference type="InterPro" id="IPR000305">
    <property type="entry name" value="GIY-YIG_endonuc"/>
</dbReference>
<evidence type="ECO:0000313" key="3">
    <source>
        <dbReference type="EMBL" id="GAA0719376.1"/>
    </source>
</evidence>
<evidence type="ECO:0000259" key="1">
    <source>
        <dbReference type="PROSITE" id="PS50151"/>
    </source>
</evidence>
<comment type="caution">
    <text evidence="3">The sequence shown here is derived from an EMBL/GenBank/DDBJ whole genome shotgun (WGS) entry which is preliminary data.</text>
</comment>
<dbReference type="Pfam" id="PF02151">
    <property type="entry name" value="UVR"/>
    <property type="match status" value="1"/>
</dbReference>
<dbReference type="Pfam" id="PF01541">
    <property type="entry name" value="GIY-YIG"/>
    <property type="match status" value="1"/>
</dbReference>
<dbReference type="EMBL" id="BAAACF010000001">
    <property type="protein sequence ID" value="GAA0719376.1"/>
    <property type="molecule type" value="Genomic_DNA"/>
</dbReference>
<dbReference type="InterPro" id="IPR050066">
    <property type="entry name" value="UvrABC_protein_C"/>
</dbReference>
<organism evidence="3 4">
    <name type="scientific">Clostridium malenominatum</name>
    <dbReference type="NCBI Taxonomy" id="1539"/>
    <lineage>
        <taxon>Bacteria</taxon>
        <taxon>Bacillati</taxon>
        <taxon>Bacillota</taxon>
        <taxon>Clostridia</taxon>
        <taxon>Eubacteriales</taxon>
        <taxon>Clostridiaceae</taxon>
        <taxon>Clostridium</taxon>
    </lineage>
</organism>
<dbReference type="PROSITE" id="PS50151">
    <property type="entry name" value="UVR"/>
    <property type="match status" value="1"/>
</dbReference>
<gene>
    <name evidence="3" type="ORF">GCM10008905_07360</name>
</gene>
<dbReference type="InterPro" id="IPR047296">
    <property type="entry name" value="GIY-YIG_UvrC_Cho"/>
</dbReference>